<dbReference type="InParanoid" id="A0A165IKP2"/>
<reference evidence="3 4" key="1">
    <citation type="journal article" date="2016" name="Mol. Biol. Evol.">
        <title>Comparative Genomics of Early-Diverging Mushroom-Forming Fungi Provides Insights into the Origins of Lignocellulose Decay Capabilities.</title>
        <authorList>
            <person name="Nagy L.G."/>
            <person name="Riley R."/>
            <person name="Tritt A."/>
            <person name="Adam C."/>
            <person name="Daum C."/>
            <person name="Floudas D."/>
            <person name="Sun H."/>
            <person name="Yadav J.S."/>
            <person name="Pangilinan J."/>
            <person name="Larsson K.H."/>
            <person name="Matsuura K."/>
            <person name="Barry K."/>
            <person name="Labutti K."/>
            <person name="Kuo R."/>
            <person name="Ohm R.A."/>
            <person name="Bhattacharya S.S."/>
            <person name="Shirouzu T."/>
            <person name="Yoshinaga Y."/>
            <person name="Martin F.M."/>
            <person name="Grigoriev I.V."/>
            <person name="Hibbett D.S."/>
        </authorList>
    </citation>
    <scope>NUCLEOTIDE SEQUENCE [LARGE SCALE GENOMIC DNA]</scope>
    <source>
        <strain evidence="3 4">93-53</strain>
    </source>
</reference>
<dbReference type="SUPFAM" id="SSF46938">
    <property type="entry name" value="CRAL/TRIO N-terminal domain"/>
    <property type="match status" value="1"/>
</dbReference>
<dbReference type="CDD" id="cd00170">
    <property type="entry name" value="SEC14"/>
    <property type="match status" value="1"/>
</dbReference>
<gene>
    <name evidence="3" type="ORF">LAESUDRAFT_733693</name>
</gene>
<evidence type="ECO:0000313" key="4">
    <source>
        <dbReference type="Proteomes" id="UP000076871"/>
    </source>
</evidence>
<dbReference type="RefSeq" id="XP_040770722.1">
    <property type="nucleotide sequence ID" value="XM_040910438.1"/>
</dbReference>
<dbReference type="PRINTS" id="PR00180">
    <property type="entry name" value="CRETINALDHBP"/>
</dbReference>
<dbReference type="InterPro" id="IPR036865">
    <property type="entry name" value="CRAL-TRIO_dom_sf"/>
</dbReference>
<dbReference type="OrthoDB" id="1434354at2759"/>
<organism evidence="3 4">
    <name type="scientific">Laetiporus sulphureus 93-53</name>
    <dbReference type="NCBI Taxonomy" id="1314785"/>
    <lineage>
        <taxon>Eukaryota</taxon>
        <taxon>Fungi</taxon>
        <taxon>Dikarya</taxon>
        <taxon>Basidiomycota</taxon>
        <taxon>Agaricomycotina</taxon>
        <taxon>Agaricomycetes</taxon>
        <taxon>Polyporales</taxon>
        <taxon>Laetiporus</taxon>
    </lineage>
</organism>
<dbReference type="SMART" id="SM00516">
    <property type="entry name" value="SEC14"/>
    <property type="match status" value="1"/>
</dbReference>
<accession>A0A165IKP2</accession>
<dbReference type="Gene3D" id="1.10.8.20">
    <property type="entry name" value="N-terminal domain of phosphatidylinositol transfer protein sec14p"/>
    <property type="match status" value="1"/>
</dbReference>
<dbReference type="PROSITE" id="PS50191">
    <property type="entry name" value="CRAL_TRIO"/>
    <property type="match status" value="1"/>
</dbReference>
<dbReference type="Gene3D" id="3.40.525.10">
    <property type="entry name" value="CRAL-TRIO lipid binding domain"/>
    <property type="match status" value="1"/>
</dbReference>
<dbReference type="SMART" id="SM01100">
    <property type="entry name" value="CRAL_TRIO_N"/>
    <property type="match status" value="1"/>
</dbReference>
<dbReference type="Pfam" id="PF00650">
    <property type="entry name" value="CRAL_TRIO"/>
    <property type="match status" value="1"/>
</dbReference>
<dbReference type="InterPro" id="IPR001251">
    <property type="entry name" value="CRAL-TRIO_dom"/>
</dbReference>
<keyword evidence="4" id="KW-1185">Reference proteome</keyword>
<dbReference type="InterPro" id="IPR036273">
    <property type="entry name" value="CRAL/TRIO_N_dom_sf"/>
</dbReference>
<dbReference type="PANTHER" id="PTHR45657">
    <property type="entry name" value="CRAL-TRIO DOMAIN-CONTAINING PROTEIN YKL091C-RELATED"/>
    <property type="match status" value="1"/>
</dbReference>
<dbReference type="Proteomes" id="UP000076871">
    <property type="component" value="Unassembled WGS sequence"/>
</dbReference>
<protein>
    <recommendedName>
        <fullName evidence="2">CRAL-TRIO domain-containing protein</fullName>
    </recommendedName>
</protein>
<dbReference type="AlphaFoldDB" id="A0A165IKP2"/>
<dbReference type="SUPFAM" id="SSF52087">
    <property type="entry name" value="CRAL/TRIO domain"/>
    <property type="match status" value="1"/>
</dbReference>
<evidence type="ECO:0000313" key="3">
    <source>
        <dbReference type="EMBL" id="KZT13212.1"/>
    </source>
</evidence>
<dbReference type="PANTHER" id="PTHR45657:SF1">
    <property type="entry name" value="CRAL-TRIO DOMAIN-CONTAINING PROTEIN YKL091C-RELATED"/>
    <property type="match status" value="1"/>
</dbReference>
<dbReference type="Pfam" id="PF03765">
    <property type="entry name" value="CRAL_TRIO_N"/>
    <property type="match status" value="1"/>
</dbReference>
<dbReference type="FunCoup" id="A0A165IKP2">
    <property type="interactions" value="43"/>
</dbReference>
<dbReference type="GeneID" id="63827467"/>
<proteinExistence type="predicted"/>
<evidence type="ECO:0000256" key="1">
    <source>
        <dbReference type="SAM" id="MobiDB-lite"/>
    </source>
</evidence>
<name>A0A165IKP2_9APHY</name>
<feature type="domain" description="CRAL-TRIO" evidence="2">
    <location>
        <begin position="103"/>
        <end position="276"/>
    </location>
</feature>
<dbReference type="STRING" id="1314785.A0A165IKP2"/>
<dbReference type="InterPro" id="IPR051026">
    <property type="entry name" value="PI/PC_transfer"/>
</dbReference>
<feature type="region of interest" description="Disordered" evidence="1">
    <location>
        <begin position="1"/>
        <end position="30"/>
    </location>
</feature>
<sequence>MDYLQQASASPMPEGVTDPNYHPLPGRLGNLTPAQQHALNKLRKEMQDEGLFVPERMDDATLLRFLRARRFDVEKAKAMLISCEQWRKEFGIEELMQNFDFKEKVEVNKYYPQYYHKMDKDGRPVYVEQLGKLDIPKLYSITTPERQLQRLVYEYEKFLNDRLPACSQAVGHPVETSCTILDLRGVSLSSFYRVKDYVMKASSIGQDRYPECMGKFYIINAPWAFSAVWAIIKPWLDEVTVSKIDIIGSSYQDKLLAQIPEENLPKEFGGLCDCPGGCSLSDAGPWNPATWNSS</sequence>
<dbReference type="InterPro" id="IPR011074">
    <property type="entry name" value="CRAL/TRIO_N_dom"/>
</dbReference>
<evidence type="ECO:0000259" key="2">
    <source>
        <dbReference type="PROSITE" id="PS50191"/>
    </source>
</evidence>
<dbReference type="EMBL" id="KV427605">
    <property type="protein sequence ID" value="KZT13212.1"/>
    <property type="molecule type" value="Genomic_DNA"/>
</dbReference>